<protein>
    <recommendedName>
        <fullName evidence="3">DUF1479 domain protein</fullName>
    </recommendedName>
</protein>
<evidence type="ECO:0000313" key="2">
    <source>
        <dbReference type="Proteomes" id="UP000054302"/>
    </source>
</evidence>
<name>A0A0D1ZTD6_EXOME</name>
<dbReference type="Gene3D" id="2.60.120.330">
    <property type="entry name" value="B-lactam Antibiotic, Isopenicillin N Synthase, Chain"/>
    <property type="match status" value="1"/>
</dbReference>
<dbReference type="AlphaFoldDB" id="A0A0D1ZTD6"/>
<dbReference type="SUPFAM" id="SSF51197">
    <property type="entry name" value="Clavaminate synthase-like"/>
    <property type="match status" value="1"/>
</dbReference>
<sequence length="435" mass="49251">MSGRLLQWPAWPEFSAKDGETNEDLIQYKKDIVEAYGKDNIVRAWLKVCAELEKITEDITSRGTSAIPEVDFKDIFTLSDVERQKLKDTGCFVIRGVYDRAQADRWFQDLKSYVAANKDQVNGWPETSPAIYRLYFSPSQMAARSHPNQLKLSRELNSWWHDDSKSSSPEPLSYADAVRIRPPGVPFMGLGPHIDAGSLSRWADPTYRSFYSAVFSGFPESFDTYDLTLRKGADQALFPGGAHSRVFRSFQGWTALTSAGPGEGSLLLYPNIKWTSAYLMLRPFFQPPSNKDDVMNPESWTFDADSPWFPGTYREHSQMLSPTSHPHLRLRDCLVHIPQMQPGDTVWWHADMCHAVEVDHHGDHEASVAYIAATPTTEENQKYIKGQLQDLMRGVPPEDFRGGSSEKDFKLFTGERGILSGEEGRRAMGFHLITV</sequence>
<dbReference type="PANTHER" id="PTHR30613:SF1">
    <property type="entry name" value="DUF1479 DOMAIN PROTEIN (AFU_ORTHOLOGUE AFUA_5G09280)"/>
    <property type="match status" value="1"/>
</dbReference>
<organism evidence="1 2">
    <name type="scientific">Exophiala mesophila</name>
    <name type="common">Black yeast-like fungus</name>
    <dbReference type="NCBI Taxonomy" id="212818"/>
    <lineage>
        <taxon>Eukaryota</taxon>
        <taxon>Fungi</taxon>
        <taxon>Dikarya</taxon>
        <taxon>Ascomycota</taxon>
        <taxon>Pezizomycotina</taxon>
        <taxon>Eurotiomycetes</taxon>
        <taxon>Chaetothyriomycetidae</taxon>
        <taxon>Chaetothyriales</taxon>
        <taxon>Herpotrichiellaceae</taxon>
        <taxon>Exophiala</taxon>
    </lineage>
</organism>
<keyword evidence="2" id="KW-1185">Reference proteome</keyword>
<dbReference type="EMBL" id="KN847524">
    <property type="protein sequence ID" value="KIV90028.1"/>
    <property type="molecule type" value="Genomic_DNA"/>
</dbReference>
<dbReference type="InterPro" id="IPR010856">
    <property type="entry name" value="Gig2-like"/>
</dbReference>
<dbReference type="VEuPathDB" id="FungiDB:PV10_07374"/>
<dbReference type="STRING" id="212818.A0A0D1ZTD6"/>
<dbReference type="RefSeq" id="XP_016221602.1">
    <property type="nucleotide sequence ID" value="XM_016372270.1"/>
</dbReference>
<evidence type="ECO:0008006" key="3">
    <source>
        <dbReference type="Google" id="ProtNLM"/>
    </source>
</evidence>
<dbReference type="Proteomes" id="UP000054302">
    <property type="component" value="Unassembled WGS sequence"/>
</dbReference>
<accession>A0A0D1ZTD6</accession>
<dbReference type="OMA" id="ELNSWWH"/>
<gene>
    <name evidence="1" type="ORF">PV10_07374</name>
</gene>
<reference evidence="1 2" key="1">
    <citation type="submission" date="2015-01" db="EMBL/GenBank/DDBJ databases">
        <title>The Genome Sequence of Exophiala mesophila CBS40295.</title>
        <authorList>
            <consortium name="The Broad Institute Genomics Platform"/>
            <person name="Cuomo C."/>
            <person name="de Hoog S."/>
            <person name="Gorbushina A."/>
            <person name="Stielow B."/>
            <person name="Teixiera M."/>
            <person name="Abouelleil A."/>
            <person name="Chapman S.B."/>
            <person name="Priest M."/>
            <person name="Young S.K."/>
            <person name="Wortman J."/>
            <person name="Nusbaum C."/>
            <person name="Birren B."/>
        </authorList>
    </citation>
    <scope>NUCLEOTIDE SEQUENCE [LARGE SCALE GENOMIC DNA]</scope>
    <source>
        <strain evidence="1 2">CBS 40295</strain>
    </source>
</reference>
<dbReference type="OrthoDB" id="8249012at2759"/>
<dbReference type="GeneID" id="27325219"/>
<dbReference type="InterPro" id="IPR027443">
    <property type="entry name" value="IPNS-like_sf"/>
</dbReference>
<dbReference type="Pfam" id="PF07350">
    <property type="entry name" value="Gig2-like"/>
    <property type="match status" value="1"/>
</dbReference>
<proteinExistence type="predicted"/>
<dbReference type="PANTHER" id="PTHR30613">
    <property type="entry name" value="UNCHARACTERIZED PROTEIN YBIU-RELATED"/>
    <property type="match status" value="1"/>
</dbReference>
<dbReference type="HOGENOM" id="CLU_011148_0_0_1"/>
<evidence type="ECO:0000313" key="1">
    <source>
        <dbReference type="EMBL" id="KIV90028.1"/>
    </source>
</evidence>